<comment type="function">
    <text evidence="12">Removes the formyl group from the N-terminal Met of newly synthesized proteins.</text>
</comment>
<keyword evidence="7 12" id="KW-0479">Metal-binding</keyword>
<dbReference type="GO" id="GO:0046872">
    <property type="term" value="F:metal ion binding"/>
    <property type="evidence" value="ECO:0007669"/>
    <property type="project" value="UniProtKB-KW"/>
</dbReference>
<dbReference type="InterPro" id="IPR036821">
    <property type="entry name" value="Peptide_deformylase_sf"/>
</dbReference>
<evidence type="ECO:0000256" key="3">
    <source>
        <dbReference type="ARBA" id="ARBA00010759"/>
    </source>
</evidence>
<sequence length="277" mass="31638">MAARLQIPVSIRRILFLPDRPSTSPIYFSFSFPIPRSSRRPLHSIAPAVYGVNNTRKVSSMAKRRSFIGQEETASSDDLQFETPLKIAEYPNPILRRKNKRIQTFDENLKRLVDEMLDIMYKTDGIGLSAPQVGINVRLMVFNPAGVRGEGEEVVLVNPKIFKVSKKIILFDEGCLSFPKIYGDVERPSSVKVEAQDINGEKFTINLSGLPARVFQHEFDHLQGILFFERMDVFVLESVRLELQALEKKYEDQTGLPCPEKIDNFKIRNRAMGFSNR</sequence>
<evidence type="ECO:0000256" key="11">
    <source>
        <dbReference type="ARBA" id="ARBA00023004"/>
    </source>
</evidence>
<comment type="cofactor">
    <cofactor evidence="1">
        <name>Fe(2+)</name>
        <dbReference type="ChEBI" id="CHEBI:29033"/>
    </cofactor>
</comment>
<evidence type="ECO:0000256" key="2">
    <source>
        <dbReference type="ARBA" id="ARBA00004229"/>
    </source>
</evidence>
<dbReference type="SUPFAM" id="SSF56420">
    <property type="entry name" value="Peptide deformylase"/>
    <property type="match status" value="1"/>
</dbReference>
<accession>A0A0K9NU10</accession>
<evidence type="ECO:0000256" key="6">
    <source>
        <dbReference type="ARBA" id="ARBA00022640"/>
    </source>
</evidence>
<evidence type="ECO:0000256" key="9">
    <source>
        <dbReference type="ARBA" id="ARBA00022917"/>
    </source>
</evidence>
<evidence type="ECO:0000256" key="12">
    <source>
        <dbReference type="RuleBase" id="RU362111"/>
    </source>
</evidence>
<dbReference type="STRING" id="29655.A0A0K9NU10"/>
<gene>
    <name evidence="13" type="ORF">ZOSMA_67G00400</name>
</gene>
<dbReference type="Proteomes" id="UP000036987">
    <property type="component" value="Unassembled WGS sequence"/>
</dbReference>
<dbReference type="GO" id="GO:0009507">
    <property type="term" value="C:chloroplast"/>
    <property type="evidence" value="ECO:0007669"/>
    <property type="project" value="UniProtKB-SubCell"/>
</dbReference>
<evidence type="ECO:0000256" key="5">
    <source>
        <dbReference type="ARBA" id="ARBA00022528"/>
    </source>
</evidence>
<evidence type="ECO:0000313" key="13">
    <source>
        <dbReference type="EMBL" id="KMZ59547.1"/>
    </source>
</evidence>
<comment type="subcellular location">
    <subcellularLocation>
        <location evidence="2 12">Plastid</location>
        <location evidence="2 12">Chloroplast</location>
    </subcellularLocation>
</comment>
<dbReference type="HAMAP" id="MF_00163">
    <property type="entry name" value="Pep_deformylase"/>
    <property type="match status" value="1"/>
</dbReference>
<keyword evidence="11" id="KW-0408">Iron</keyword>
<dbReference type="NCBIfam" id="NF001159">
    <property type="entry name" value="PRK00150.1-3"/>
    <property type="match status" value="1"/>
</dbReference>
<dbReference type="PANTHER" id="PTHR10458:SF22">
    <property type="entry name" value="PEPTIDE DEFORMYLASE"/>
    <property type="match status" value="1"/>
</dbReference>
<dbReference type="InterPro" id="IPR023635">
    <property type="entry name" value="Peptide_deformylase"/>
</dbReference>
<dbReference type="EMBL" id="LFYR01001770">
    <property type="protein sequence ID" value="KMZ59547.1"/>
    <property type="molecule type" value="Genomic_DNA"/>
</dbReference>
<dbReference type="NCBIfam" id="TIGR00079">
    <property type="entry name" value="pept_deformyl"/>
    <property type="match status" value="1"/>
</dbReference>
<evidence type="ECO:0000256" key="10">
    <source>
        <dbReference type="ARBA" id="ARBA00022946"/>
    </source>
</evidence>
<keyword evidence="14" id="KW-1185">Reference proteome</keyword>
<evidence type="ECO:0000256" key="7">
    <source>
        <dbReference type="ARBA" id="ARBA00022723"/>
    </source>
</evidence>
<dbReference type="EC" id="3.5.1.88" evidence="4 12"/>
<dbReference type="GO" id="GO:0006412">
    <property type="term" value="P:translation"/>
    <property type="evidence" value="ECO:0007669"/>
    <property type="project" value="UniProtKB-KW"/>
</dbReference>
<comment type="caution">
    <text evidence="13">The sequence shown here is derived from an EMBL/GenBank/DDBJ whole genome shotgun (WGS) entry which is preliminary data.</text>
</comment>
<evidence type="ECO:0000313" key="14">
    <source>
        <dbReference type="Proteomes" id="UP000036987"/>
    </source>
</evidence>
<evidence type="ECO:0000256" key="4">
    <source>
        <dbReference type="ARBA" id="ARBA00012175"/>
    </source>
</evidence>
<comment type="similarity">
    <text evidence="3 12">Belongs to the polypeptide deformylase family.</text>
</comment>
<dbReference type="PRINTS" id="PR01576">
    <property type="entry name" value="PDEFORMYLASE"/>
</dbReference>
<dbReference type="CDD" id="cd00487">
    <property type="entry name" value="Pep_deformylase"/>
    <property type="match status" value="1"/>
</dbReference>
<dbReference type="OrthoDB" id="276063at2759"/>
<dbReference type="Pfam" id="PF01327">
    <property type="entry name" value="Pep_deformylase"/>
    <property type="match status" value="1"/>
</dbReference>
<name>A0A0K9NU10_ZOSMR</name>
<dbReference type="GO" id="GO:0042586">
    <property type="term" value="F:peptide deformylase activity"/>
    <property type="evidence" value="ECO:0007669"/>
    <property type="project" value="UniProtKB-EC"/>
</dbReference>
<dbReference type="OMA" id="CAAWLQP"/>
<dbReference type="AlphaFoldDB" id="A0A0K9NU10"/>
<keyword evidence="8 12" id="KW-0378">Hydrolase</keyword>
<keyword evidence="9 12" id="KW-0648">Protein biosynthesis</keyword>
<dbReference type="Gene3D" id="3.90.45.10">
    <property type="entry name" value="Peptide deformylase"/>
    <property type="match status" value="1"/>
</dbReference>
<keyword evidence="5 12" id="KW-0150">Chloroplast</keyword>
<reference evidence="14" key="1">
    <citation type="journal article" date="2016" name="Nature">
        <title>The genome of the seagrass Zostera marina reveals angiosperm adaptation to the sea.</title>
        <authorList>
            <person name="Olsen J.L."/>
            <person name="Rouze P."/>
            <person name="Verhelst B."/>
            <person name="Lin Y.-C."/>
            <person name="Bayer T."/>
            <person name="Collen J."/>
            <person name="Dattolo E."/>
            <person name="De Paoli E."/>
            <person name="Dittami S."/>
            <person name="Maumus F."/>
            <person name="Michel G."/>
            <person name="Kersting A."/>
            <person name="Lauritano C."/>
            <person name="Lohaus R."/>
            <person name="Toepel M."/>
            <person name="Tonon T."/>
            <person name="Vanneste K."/>
            <person name="Amirebrahimi M."/>
            <person name="Brakel J."/>
            <person name="Bostroem C."/>
            <person name="Chovatia M."/>
            <person name="Grimwood J."/>
            <person name="Jenkins J.W."/>
            <person name="Jueterbock A."/>
            <person name="Mraz A."/>
            <person name="Stam W.T."/>
            <person name="Tice H."/>
            <person name="Bornberg-Bauer E."/>
            <person name="Green P.J."/>
            <person name="Pearson G.A."/>
            <person name="Procaccini G."/>
            <person name="Duarte C.M."/>
            <person name="Schmutz J."/>
            <person name="Reusch T.B.H."/>
            <person name="Van de Peer Y."/>
        </authorList>
    </citation>
    <scope>NUCLEOTIDE SEQUENCE [LARGE SCALE GENOMIC DNA]</scope>
    <source>
        <strain evidence="14">cv. Finnish</strain>
    </source>
</reference>
<keyword evidence="6 12" id="KW-0934">Plastid</keyword>
<protein>
    <recommendedName>
        <fullName evidence="4 12">Peptide deformylase</fullName>
        <ecNumber evidence="4 12">3.5.1.88</ecNumber>
    </recommendedName>
</protein>
<proteinExistence type="inferred from homology"/>
<keyword evidence="10 12" id="KW-0809">Transit peptide</keyword>
<evidence type="ECO:0000256" key="8">
    <source>
        <dbReference type="ARBA" id="ARBA00022801"/>
    </source>
</evidence>
<dbReference type="PANTHER" id="PTHR10458">
    <property type="entry name" value="PEPTIDE DEFORMYLASE"/>
    <property type="match status" value="1"/>
</dbReference>
<evidence type="ECO:0000256" key="1">
    <source>
        <dbReference type="ARBA" id="ARBA00001954"/>
    </source>
</evidence>
<dbReference type="FunFam" id="3.90.45.10:FF:000006">
    <property type="entry name" value="Peptide deformylase"/>
    <property type="match status" value="1"/>
</dbReference>
<organism evidence="13 14">
    <name type="scientific">Zostera marina</name>
    <name type="common">Eelgrass</name>
    <dbReference type="NCBI Taxonomy" id="29655"/>
    <lineage>
        <taxon>Eukaryota</taxon>
        <taxon>Viridiplantae</taxon>
        <taxon>Streptophyta</taxon>
        <taxon>Embryophyta</taxon>
        <taxon>Tracheophyta</taxon>
        <taxon>Spermatophyta</taxon>
        <taxon>Magnoliopsida</taxon>
        <taxon>Liliopsida</taxon>
        <taxon>Zosteraceae</taxon>
        <taxon>Zostera</taxon>
    </lineage>
</organism>
<comment type="catalytic activity">
    <reaction evidence="12">
        <text>N-terminal N-formyl-L-methionyl-[peptide] + H2O = N-terminal L-methionyl-[peptide] + formate</text>
        <dbReference type="Rhea" id="RHEA:24420"/>
        <dbReference type="Rhea" id="RHEA-COMP:10639"/>
        <dbReference type="Rhea" id="RHEA-COMP:10640"/>
        <dbReference type="ChEBI" id="CHEBI:15377"/>
        <dbReference type="ChEBI" id="CHEBI:15740"/>
        <dbReference type="ChEBI" id="CHEBI:49298"/>
        <dbReference type="ChEBI" id="CHEBI:64731"/>
        <dbReference type="EC" id="3.5.1.88"/>
    </reaction>
</comment>